<organism evidence="2 3">
    <name type="scientific">Plectus sambesii</name>
    <dbReference type="NCBI Taxonomy" id="2011161"/>
    <lineage>
        <taxon>Eukaryota</taxon>
        <taxon>Metazoa</taxon>
        <taxon>Ecdysozoa</taxon>
        <taxon>Nematoda</taxon>
        <taxon>Chromadorea</taxon>
        <taxon>Plectida</taxon>
        <taxon>Plectina</taxon>
        <taxon>Plectoidea</taxon>
        <taxon>Plectidae</taxon>
        <taxon>Plectus</taxon>
    </lineage>
</organism>
<sequence length="243" mass="25900">MATTLQVSQDESDAFTPVMGNCEGTTGWNWERGQARPSSSTQPQSQAESTAALDLSTTNTTSSRSGSSREESDFAIPLLSSAGEGHRASIASSVTSSTKHQRSSMASKNVTASLPPTPPSSTSTSGRRPLPFGIGRRYSPPSPEEAQEDIYAHIQSLLTPSACPSPVMSGSRRFLFPTTKYDRSGEMTAASWRSHGGRTAPPSAIVPSPHWARRRSASTNLRVPSGLLALSPWASCRLSFSFH</sequence>
<name>A0A914XAF7_9BILA</name>
<evidence type="ECO:0000256" key="1">
    <source>
        <dbReference type="SAM" id="MobiDB-lite"/>
    </source>
</evidence>
<dbReference type="AlphaFoldDB" id="A0A914XAF7"/>
<evidence type="ECO:0000313" key="2">
    <source>
        <dbReference type="Proteomes" id="UP000887566"/>
    </source>
</evidence>
<dbReference type="WBParaSite" id="PSAMB.scaffold673size44094.g8050.t1">
    <property type="protein sequence ID" value="PSAMB.scaffold673size44094.g8050.t1"/>
    <property type="gene ID" value="PSAMB.scaffold673size44094.g8050"/>
</dbReference>
<feature type="compositionally biased region" description="Polar residues" evidence="1">
    <location>
        <begin position="36"/>
        <end position="48"/>
    </location>
</feature>
<feature type="compositionally biased region" description="Low complexity" evidence="1">
    <location>
        <begin position="120"/>
        <end position="131"/>
    </location>
</feature>
<feature type="region of interest" description="Disordered" evidence="1">
    <location>
        <begin position="1"/>
        <end position="145"/>
    </location>
</feature>
<reference evidence="3" key="1">
    <citation type="submission" date="2022-11" db="UniProtKB">
        <authorList>
            <consortium name="WormBaseParasite"/>
        </authorList>
    </citation>
    <scope>IDENTIFICATION</scope>
</reference>
<evidence type="ECO:0000313" key="3">
    <source>
        <dbReference type="WBParaSite" id="PSAMB.scaffold673size44094.g8050.t1"/>
    </source>
</evidence>
<accession>A0A914XAF7</accession>
<dbReference type="Proteomes" id="UP000887566">
    <property type="component" value="Unplaced"/>
</dbReference>
<feature type="compositionally biased region" description="Low complexity" evidence="1">
    <location>
        <begin position="49"/>
        <end position="66"/>
    </location>
</feature>
<keyword evidence="2" id="KW-1185">Reference proteome</keyword>
<feature type="compositionally biased region" description="Polar residues" evidence="1">
    <location>
        <begin position="90"/>
        <end position="112"/>
    </location>
</feature>
<proteinExistence type="predicted"/>
<protein>
    <submittedName>
        <fullName evidence="3">Uncharacterized protein</fullName>
    </submittedName>
</protein>